<dbReference type="Proteomes" id="UP001567538">
    <property type="component" value="Unassembled WGS sequence"/>
</dbReference>
<sequence>MPKCLFVPNGPTVLWLGRARWRASPVADEGGQRRSWGGSDSASRAVAVGQRLCWSNRSARAAPGQAAAYRGTEGNGYGASNSSRMRQQRGCCGGEGCVVAVPRQPLLRGFQPPKKLNPCYGNESTTRSDQARRGA</sequence>
<evidence type="ECO:0000313" key="3">
    <source>
        <dbReference type="Proteomes" id="UP001567538"/>
    </source>
</evidence>
<feature type="region of interest" description="Disordered" evidence="1">
    <location>
        <begin position="109"/>
        <end position="135"/>
    </location>
</feature>
<name>A0ABD1GMD7_SALDI</name>
<dbReference type="AlphaFoldDB" id="A0ABD1GMD7"/>
<reference evidence="2 3" key="1">
    <citation type="submission" date="2024-06" db="EMBL/GenBank/DDBJ databases">
        <title>A chromosome level genome sequence of Diviner's sage (Salvia divinorum).</title>
        <authorList>
            <person name="Ford S.A."/>
            <person name="Ro D.-K."/>
            <person name="Ness R.W."/>
            <person name="Phillips M.A."/>
        </authorList>
    </citation>
    <scope>NUCLEOTIDE SEQUENCE [LARGE SCALE GENOMIC DNA]</scope>
    <source>
        <strain evidence="2">SAF-2024a</strain>
        <tissue evidence="2">Leaf</tissue>
    </source>
</reference>
<comment type="caution">
    <text evidence="2">The sequence shown here is derived from an EMBL/GenBank/DDBJ whole genome shotgun (WGS) entry which is preliminary data.</text>
</comment>
<organism evidence="2 3">
    <name type="scientific">Salvia divinorum</name>
    <name type="common">Maria pastora</name>
    <name type="synonym">Diviner's sage</name>
    <dbReference type="NCBI Taxonomy" id="28513"/>
    <lineage>
        <taxon>Eukaryota</taxon>
        <taxon>Viridiplantae</taxon>
        <taxon>Streptophyta</taxon>
        <taxon>Embryophyta</taxon>
        <taxon>Tracheophyta</taxon>
        <taxon>Spermatophyta</taxon>
        <taxon>Magnoliopsida</taxon>
        <taxon>eudicotyledons</taxon>
        <taxon>Gunneridae</taxon>
        <taxon>Pentapetalae</taxon>
        <taxon>asterids</taxon>
        <taxon>lamiids</taxon>
        <taxon>Lamiales</taxon>
        <taxon>Lamiaceae</taxon>
        <taxon>Nepetoideae</taxon>
        <taxon>Mentheae</taxon>
        <taxon>Salviinae</taxon>
        <taxon>Salvia</taxon>
        <taxon>Salvia subgen. Calosphace</taxon>
    </lineage>
</organism>
<dbReference type="EMBL" id="JBEAFC010000008">
    <property type="protein sequence ID" value="KAL1545299.1"/>
    <property type="molecule type" value="Genomic_DNA"/>
</dbReference>
<evidence type="ECO:0000313" key="2">
    <source>
        <dbReference type="EMBL" id="KAL1545299.1"/>
    </source>
</evidence>
<gene>
    <name evidence="2" type="ORF">AAHA92_22042</name>
</gene>
<evidence type="ECO:0000256" key="1">
    <source>
        <dbReference type="SAM" id="MobiDB-lite"/>
    </source>
</evidence>
<feature type="region of interest" description="Disordered" evidence="1">
    <location>
        <begin position="64"/>
        <end position="85"/>
    </location>
</feature>
<keyword evidence="3" id="KW-1185">Reference proteome</keyword>
<proteinExistence type="predicted"/>
<protein>
    <submittedName>
        <fullName evidence="2">Uncharacterized protein</fullName>
    </submittedName>
</protein>
<accession>A0ABD1GMD7</accession>